<keyword evidence="2" id="KW-1185">Reference proteome</keyword>
<name>A0ABY6Z5F6_9BACL</name>
<sequence length="311" mass="36084">MSKPVLRIGCTQYLNTEAILSHKVSMDGFDYEPVRAMSIDECTLKTLNGEYDVGESSLATFMKVAETNHDLVALPIFSRKFLHQYQFCARDSTIEHPADLSGKKVAIPQFWITAGIWHRWLFENYYQLDPKQITWCPLQRDRIKDVPYPARYVIDWSYLGKSAPGLLRDGEIDCFLYARKLDDDKGIRILYPDVKTEEMSFHREMNMVPITHVIVVNSHLLTDHPTLAKDLLFLFEASKQHGLKELGNFVSLYLPFGDLHLEETISFLGEQWNGYGWSNNRETLRSFYTAACEQGFLTRQRDFESYFAHVD</sequence>
<accession>A0ABY6Z5F6</accession>
<protein>
    <recommendedName>
        <fullName evidence="3">4,5-dihydroxyphthalate decarboxylase</fullName>
    </recommendedName>
</protein>
<dbReference type="EMBL" id="CP104064">
    <property type="protein sequence ID" value="WAH37989.1"/>
    <property type="molecule type" value="Genomic_DNA"/>
</dbReference>
<dbReference type="RefSeq" id="WP_268045529.1">
    <property type="nucleotide sequence ID" value="NZ_CP104064.1"/>
</dbReference>
<dbReference type="SUPFAM" id="SSF53850">
    <property type="entry name" value="Periplasmic binding protein-like II"/>
    <property type="match status" value="1"/>
</dbReference>
<evidence type="ECO:0000313" key="2">
    <source>
        <dbReference type="Proteomes" id="UP001164803"/>
    </source>
</evidence>
<dbReference type="Gene3D" id="3.40.190.10">
    <property type="entry name" value="Periplasmic binding protein-like II"/>
    <property type="match status" value="1"/>
</dbReference>
<reference evidence="1" key="1">
    <citation type="submission" date="2022-08" db="EMBL/GenBank/DDBJ databases">
        <title>Alicyclobacillus dauci DSM2870, complete genome.</title>
        <authorList>
            <person name="Wang Q."/>
            <person name="Cai R."/>
            <person name="Wang Z."/>
        </authorList>
    </citation>
    <scope>NUCLEOTIDE SEQUENCE</scope>
    <source>
        <strain evidence="1">DSM 28700</strain>
    </source>
</reference>
<evidence type="ECO:0000313" key="1">
    <source>
        <dbReference type="EMBL" id="WAH37989.1"/>
    </source>
</evidence>
<evidence type="ECO:0008006" key="3">
    <source>
        <dbReference type="Google" id="ProtNLM"/>
    </source>
</evidence>
<proteinExistence type="predicted"/>
<dbReference type="Proteomes" id="UP001164803">
    <property type="component" value="Chromosome"/>
</dbReference>
<organism evidence="1 2">
    <name type="scientific">Alicyclobacillus dauci</name>
    <dbReference type="NCBI Taxonomy" id="1475485"/>
    <lineage>
        <taxon>Bacteria</taxon>
        <taxon>Bacillati</taxon>
        <taxon>Bacillota</taxon>
        <taxon>Bacilli</taxon>
        <taxon>Bacillales</taxon>
        <taxon>Alicyclobacillaceae</taxon>
        <taxon>Alicyclobacillus</taxon>
    </lineage>
</organism>
<gene>
    <name evidence="1" type="ORF">NZD86_05720</name>
</gene>